<evidence type="ECO:0000313" key="2">
    <source>
        <dbReference type="EMBL" id="SYZ66283.1"/>
    </source>
</evidence>
<feature type="compositionally biased region" description="Polar residues" evidence="1">
    <location>
        <begin position="128"/>
        <end position="141"/>
    </location>
</feature>
<feature type="region of interest" description="Disordered" evidence="1">
    <location>
        <begin position="911"/>
        <end position="945"/>
    </location>
</feature>
<sequence>MYSSVASQGTAAPPSRVPRKALAPLRRSGITHLSSPNYAQPAASASASPLLFTSTASVAHPPAGTRRSSALSTGHCSSHTLEGSTLQAQMAASARCVSRSPSPQALDPYPASIRSPTLHRRPRRTLTAFGNGSTGEDVSSSPSWGHHVAAVCHRLQHTVHEAEQILMPVTASAATASSSVPLNCNGSDRFTCTLVQAMDALQRYRTGCMAAMLELDSLQERHFSVSSGAPLAGETEEPTTLCSPIRSARRSAANEVDKAGTLTSSPIDAAQLHHRYRVMRARLAETLAGQSAYMQEITLQQQLREREGVMGEYMWSTRLLVEQESAERAHLASLWAYFIASAPERWTASKARAGTGLKSSAAVRVQQIPATAVPPPPEEAKDASYAVAAPLPQPSTYGGDEAARLVEQNKALLRDLYHSKERTCVLLHEQQKGLQEAQECALAQLIARHDAEKAALETRVYAAQAAAAQSQHRLTKVKEELAAVQSSRRETQRCTGLTYDGMHQQLKDTTKKMWQLQLVNDHLDAKVRVLERELEEMRLSRSPVRRRQGGSETLFSAVEQASRSASRLTTGAVHPSNGCSSSHGTGRSSGVNNAHYERPFALSRRASTDGAAGHGCRGVNSQLVGPGVWTAYEARSSLLTRATPVMQHENSSPRPPITHVTYPHGSSLAAVSATSITTGTDMNVSHMSEDGTAHAPRWSTHQRNFPSTTRAAGDGDNDSTSSGRHRRFERTVSPPRQLSLDRTPIPQPSVAYPPYAEEAETDNEFDSIAYDDPSRGEQNAVKRYPTVSAQTNVVESLRSAIPRSPGGPATISTHSQPSSDAKCDGWYPPPLAVPHGLDSLKSGEGTANKTHVVVAEGEEGELQPSLASLCSSPTVSNSRARLEALRRDILRRAEQLEQEVQAVTSRYDAARRQRRRERETLRVNVSVHSASNSPSTSEPRDDEGRQTVVVNAVDADSEALNRALEVLHIEQQEDDDELEHYYADVNQKRLKLERCLCSIEDKLAALL</sequence>
<feature type="region of interest" description="Disordered" evidence="1">
    <location>
        <begin position="685"/>
        <end position="752"/>
    </location>
</feature>
<feature type="region of interest" description="Disordered" evidence="1">
    <location>
        <begin position="565"/>
        <end position="593"/>
    </location>
</feature>
<feature type="compositionally biased region" description="Polar residues" evidence="1">
    <location>
        <begin position="1"/>
        <end position="10"/>
    </location>
</feature>
<feature type="region of interest" description="Disordered" evidence="1">
    <location>
        <begin position="92"/>
        <end position="141"/>
    </location>
</feature>
<feature type="compositionally biased region" description="Polar residues" evidence="1">
    <location>
        <begin position="66"/>
        <end position="78"/>
    </location>
</feature>
<dbReference type="EMBL" id="LS997623">
    <property type="protein sequence ID" value="SYZ66283.1"/>
    <property type="molecule type" value="Genomic_DNA"/>
</dbReference>
<proteinExistence type="predicted"/>
<dbReference type="Proteomes" id="UP000319462">
    <property type="component" value="Chromosome 24"/>
</dbReference>
<feature type="compositionally biased region" description="Polar residues" evidence="1">
    <location>
        <begin position="926"/>
        <end position="937"/>
    </location>
</feature>
<feature type="compositionally biased region" description="Basic and acidic residues" evidence="1">
    <location>
        <begin position="911"/>
        <end position="921"/>
    </location>
</feature>
<accession>A0A3P3Z7R6</accession>
<feature type="region of interest" description="Disordered" evidence="1">
    <location>
        <begin position="58"/>
        <end position="78"/>
    </location>
</feature>
<dbReference type="AlphaFoldDB" id="A0A3P3Z7R6"/>
<organism evidence="2 3">
    <name type="scientific">Leishmania braziliensis MHOM/BR/75/M2904</name>
    <dbReference type="NCBI Taxonomy" id="420245"/>
    <lineage>
        <taxon>Eukaryota</taxon>
        <taxon>Discoba</taxon>
        <taxon>Euglenozoa</taxon>
        <taxon>Kinetoplastea</taxon>
        <taxon>Metakinetoplastina</taxon>
        <taxon>Trypanosomatida</taxon>
        <taxon>Trypanosomatidae</taxon>
        <taxon>Leishmaniinae</taxon>
        <taxon>Leishmania</taxon>
        <taxon>Leishmania braziliensis species complex</taxon>
    </lineage>
</organism>
<name>A0A3P3Z7R6_LEIBR</name>
<protein>
    <submittedName>
        <fullName evidence="2">Hypothetical_protein</fullName>
    </submittedName>
</protein>
<reference evidence="2 3" key="1">
    <citation type="submission" date="2018-09" db="EMBL/GenBank/DDBJ databases">
        <authorList>
            <person name="Peiro R."/>
            <person name="Begona"/>
            <person name="Cbmso G."/>
            <person name="Lopez M."/>
            <person name="Gonzalez S."/>
        </authorList>
    </citation>
    <scope>NUCLEOTIDE SEQUENCE [LARGE SCALE GENOMIC DNA]</scope>
</reference>
<gene>
    <name evidence="2" type="ORF">LBRM2904_24.1220</name>
</gene>
<feature type="region of interest" description="Disordered" evidence="1">
    <location>
        <begin position="1"/>
        <end position="20"/>
    </location>
</feature>
<evidence type="ECO:0000313" key="3">
    <source>
        <dbReference type="Proteomes" id="UP000319462"/>
    </source>
</evidence>
<feature type="compositionally biased region" description="Polar residues" evidence="1">
    <location>
        <begin position="810"/>
        <end position="819"/>
    </location>
</feature>
<feature type="compositionally biased region" description="Polar residues" evidence="1">
    <location>
        <begin position="577"/>
        <end position="592"/>
    </location>
</feature>
<evidence type="ECO:0000256" key="1">
    <source>
        <dbReference type="SAM" id="MobiDB-lite"/>
    </source>
</evidence>
<feature type="compositionally biased region" description="Polar residues" evidence="1">
    <location>
        <begin position="699"/>
        <end position="710"/>
    </location>
</feature>
<feature type="region of interest" description="Disordered" evidence="1">
    <location>
        <begin position="799"/>
        <end position="844"/>
    </location>
</feature>